<organism evidence="3 4">
    <name type="scientific">Gymnopus androsaceus JB14</name>
    <dbReference type="NCBI Taxonomy" id="1447944"/>
    <lineage>
        <taxon>Eukaryota</taxon>
        <taxon>Fungi</taxon>
        <taxon>Dikarya</taxon>
        <taxon>Basidiomycota</taxon>
        <taxon>Agaricomycotina</taxon>
        <taxon>Agaricomycetes</taxon>
        <taxon>Agaricomycetidae</taxon>
        <taxon>Agaricales</taxon>
        <taxon>Marasmiineae</taxon>
        <taxon>Omphalotaceae</taxon>
        <taxon>Gymnopus</taxon>
    </lineage>
</organism>
<gene>
    <name evidence="3" type="ORF">BT96DRAFT_430088</name>
</gene>
<sequence>MDNEKNSLHSGNSIKPKAENHKSYSSAAGMPSKSISSSSNNATGARPSKIRRVSSTFTTLDPQQLDQASFIEDIISLLARVLGCFRHYIAGCIVEYFGYCMAFFALLCSFFIPPNMPVQLFIYMLLTLVIGLCSS</sequence>
<evidence type="ECO:0000256" key="2">
    <source>
        <dbReference type="SAM" id="Phobius"/>
    </source>
</evidence>
<evidence type="ECO:0000313" key="3">
    <source>
        <dbReference type="EMBL" id="KAE9388583.1"/>
    </source>
</evidence>
<protein>
    <submittedName>
        <fullName evidence="3">Uncharacterized protein</fullName>
    </submittedName>
</protein>
<dbReference type="Proteomes" id="UP000799118">
    <property type="component" value="Unassembled WGS sequence"/>
</dbReference>
<keyword evidence="2" id="KW-0472">Membrane</keyword>
<feature type="transmembrane region" description="Helical" evidence="2">
    <location>
        <begin position="88"/>
        <end position="112"/>
    </location>
</feature>
<feature type="region of interest" description="Disordered" evidence="1">
    <location>
        <begin position="1"/>
        <end position="50"/>
    </location>
</feature>
<name>A0A6A4GT54_9AGAR</name>
<proteinExistence type="predicted"/>
<dbReference type="OrthoDB" id="2274698at2759"/>
<dbReference type="AlphaFoldDB" id="A0A6A4GT54"/>
<keyword evidence="4" id="KW-1185">Reference proteome</keyword>
<keyword evidence="2" id="KW-1133">Transmembrane helix</keyword>
<reference evidence="3" key="1">
    <citation type="journal article" date="2019" name="Environ. Microbiol.">
        <title>Fungal ecological strategies reflected in gene transcription - a case study of two litter decomposers.</title>
        <authorList>
            <person name="Barbi F."/>
            <person name="Kohler A."/>
            <person name="Barry K."/>
            <person name="Baskaran P."/>
            <person name="Daum C."/>
            <person name="Fauchery L."/>
            <person name="Ihrmark K."/>
            <person name="Kuo A."/>
            <person name="LaButti K."/>
            <person name="Lipzen A."/>
            <person name="Morin E."/>
            <person name="Grigoriev I.V."/>
            <person name="Henrissat B."/>
            <person name="Lindahl B."/>
            <person name="Martin F."/>
        </authorList>
    </citation>
    <scope>NUCLEOTIDE SEQUENCE</scope>
    <source>
        <strain evidence="3">JB14</strain>
    </source>
</reference>
<evidence type="ECO:0000313" key="4">
    <source>
        <dbReference type="Proteomes" id="UP000799118"/>
    </source>
</evidence>
<feature type="compositionally biased region" description="Low complexity" evidence="1">
    <location>
        <begin position="25"/>
        <end position="45"/>
    </location>
</feature>
<dbReference type="EMBL" id="ML769736">
    <property type="protein sequence ID" value="KAE9388583.1"/>
    <property type="molecule type" value="Genomic_DNA"/>
</dbReference>
<evidence type="ECO:0000256" key="1">
    <source>
        <dbReference type="SAM" id="MobiDB-lite"/>
    </source>
</evidence>
<feature type="transmembrane region" description="Helical" evidence="2">
    <location>
        <begin position="118"/>
        <end position="134"/>
    </location>
</feature>
<keyword evidence="2" id="KW-0812">Transmembrane</keyword>
<accession>A0A6A4GT54</accession>